<evidence type="ECO:0000313" key="3">
    <source>
        <dbReference type="Proteomes" id="UP000179627"/>
    </source>
</evidence>
<proteinExistence type="predicted"/>
<dbReference type="SUPFAM" id="SSF54427">
    <property type="entry name" value="NTF2-like"/>
    <property type="match status" value="1"/>
</dbReference>
<comment type="caution">
    <text evidence="2">The sequence shown here is derived from an EMBL/GenBank/DDBJ whole genome shotgun (WGS) entry which is preliminary data.</text>
</comment>
<dbReference type="Proteomes" id="UP000179627">
    <property type="component" value="Unassembled WGS sequence"/>
</dbReference>
<dbReference type="Pfam" id="PF13577">
    <property type="entry name" value="SnoaL_4"/>
    <property type="match status" value="1"/>
</dbReference>
<sequence length="197" mass="22882">MSYSGEVDVVSFSDAQVLELLDKQALYDNLMRYCRGIDRMDLEMMKSTYWADGTDSHGRYEGTAHGWCEEAMKSREVLVSCNHHVGNVYSEIEGSRAKRESMFMVVTTYLGGSPTMFLGGRYRDLCEKRDGEWKILRRVCVWDWNQQAEHNPGWKIMQAPESTYWGRFFPEDPIYQDWYESPKTLAANSNRPEVVDA</sequence>
<reference evidence="3" key="1">
    <citation type="submission" date="2016-07" db="EMBL/GenBank/DDBJ databases">
        <title>Sequence Frankia sp. strain CcI1.17.</title>
        <authorList>
            <person name="Ghodhbane-Gtari F."/>
            <person name="Swanson E."/>
            <person name="Gueddou A."/>
            <person name="Morris K."/>
            <person name="Hezbri K."/>
            <person name="Ktari A."/>
            <person name="Nouioui I."/>
            <person name="Abebe-Akele F."/>
            <person name="Simpson S."/>
            <person name="Thomas K."/>
            <person name="Gtari M."/>
            <person name="Tisa L.S."/>
            <person name="Hurst S."/>
        </authorList>
    </citation>
    <scope>NUCLEOTIDE SEQUENCE [LARGE SCALE GENOMIC DNA]</scope>
    <source>
        <strain evidence="3">Cc1.17</strain>
    </source>
</reference>
<dbReference type="Gene3D" id="3.10.450.50">
    <property type="match status" value="1"/>
</dbReference>
<accession>A0A1S1R4I8</accession>
<evidence type="ECO:0000313" key="2">
    <source>
        <dbReference type="EMBL" id="OHV39654.1"/>
    </source>
</evidence>
<dbReference type="InterPro" id="IPR037401">
    <property type="entry name" value="SnoaL-like"/>
</dbReference>
<dbReference type="AlphaFoldDB" id="A0A1S1R4I8"/>
<keyword evidence="3" id="KW-1185">Reference proteome</keyword>
<dbReference type="InterPro" id="IPR032710">
    <property type="entry name" value="NTF2-like_dom_sf"/>
</dbReference>
<dbReference type="CDD" id="cd00531">
    <property type="entry name" value="NTF2_like"/>
    <property type="match status" value="1"/>
</dbReference>
<gene>
    <name evidence="2" type="ORF">CC117_33805</name>
</gene>
<organism evidence="2 3">
    <name type="scientific">Parafrankia colletiae</name>
    <dbReference type="NCBI Taxonomy" id="573497"/>
    <lineage>
        <taxon>Bacteria</taxon>
        <taxon>Bacillati</taxon>
        <taxon>Actinomycetota</taxon>
        <taxon>Actinomycetes</taxon>
        <taxon>Frankiales</taxon>
        <taxon>Frankiaceae</taxon>
        <taxon>Parafrankia</taxon>
    </lineage>
</organism>
<evidence type="ECO:0000259" key="1">
    <source>
        <dbReference type="Pfam" id="PF13577"/>
    </source>
</evidence>
<name>A0A1S1R4I8_9ACTN</name>
<dbReference type="EMBL" id="MBLM01000098">
    <property type="protein sequence ID" value="OHV39654.1"/>
    <property type="molecule type" value="Genomic_DNA"/>
</dbReference>
<protein>
    <recommendedName>
        <fullName evidence="1">SnoaL-like domain-containing protein</fullName>
    </recommendedName>
</protein>
<feature type="domain" description="SnoaL-like" evidence="1">
    <location>
        <begin position="19"/>
        <end position="138"/>
    </location>
</feature>